<reference evidence="4 5" key="1">
    <citation type="submission" date="2008-09" db="EMBL/GenBank/DDBJ databases">
        <authorList>
            <person name="Fulton L."/>
            <person name="Clifton S."/>
            <person name="Fulton B."/>
            <person name="Xu J."/>
            <person name="Minx P."/>
            <person name="Pepin K.H."/>
            <person name="Johnson M."/>
            <person name="Thiruvilangam P."/>
            <person name="Bhonagiri V."/>
            <person name="Nash W.E."/>
            <person name="Mardis E.R."/>
            <person name="Wilson R.K."/>
        </authorList>
    </citation>
    <scope>NUCLEOTIDE SEQUENCE [LARGE SCALE GENOMIC DNA]</scope>
    <source>
        <strain evidence="4 5">DSM 7454</strain>
    </source>
</reference>
<dbReference type="SUPFAM" id="SSF110738">
    <property type="entry name" value="Glycerate kinase I"/>
    <property type="match status" value="1"/>
</dbReference>
<name>B6WBE9_9FIRM</name>
<dbReference type="InterPro" id="IPR004381">
    <property type="entry name" value="Glycerate_kinase"/>
</dbReference>
<evidence type="ECO:0000313" key="4">
    <source>
        <dbReference type="EMBL" id="EEB35161.1"/>
    </source>
</evidence>
<gene>
    <name evidence="4" type="ORF">ANHYDRO_01932</name>
</gene>
<reference evidence="4 5" key="2">
    <citation type="submission" date="2008-10" db="EMBL/GenBank/DDBJ databases">
        <title>Draft genome sequence of Anaerococcus hydrogenalis (DSM 7454).</title>
        <authorList>
            <person name="Sudarsanam P."/>
            <person name="Ley R."/>
            <person name="Guruge J."/>
            <person name="Turnbaugh P.J."/>
            <person name="Mahowald M."/>
            <person name="Liep D."/>
            <person name="Gordon J."/>
        </authorList>
    </citation>
    <scope>NUCLEOTIDE SEQUENCE [LARGE SCALE GENOMIC DNA]</scope>
    <source>
        <strain evidence="4 5">DSM 7454</strain>
    </source>
</reference>
<proteinExistence type="inferred from homology"/>
<dbReference type="GO" id="GO:0031388">
    <property type="term" value="P:organic acid phosphorylation"/>
    <property type="evidence" value="ECO:0007669"/>
    <property type="project" value="InterPro"/>
</dbReference>
<comment type="similarity">
    <text evidence="1">Belongs to the glycerate kinase type-1 family.</text>
</comment>
<dbReference type="InterPro" id="IPR018197">
    <property type="entry name" value="Glycerate_kinase_RE-like"/>
</dbReference>
<evidence type="ECO:0008006" key="6">
    <source>
        <dbReference type="Google" id="ProtNLM"/>
    </source>
</evidence>
<dbReference type="Pfam" id="PF02595">
    <property type="entry name" value="Gly_kinase"/>
    <property type="match status" value="1"/>
</dbReference>
<accession>B6WBE9</accession>
<dbReference type="eggNOG" id="COG1929">
    <property type="taxonomic scope" value="Bacteria"/>
</dbReference>
<keyword evidence="3" id="KW-0418">Kinase</keyword>
<dbReference type="GO" id="GO:0008887">
    <property type="term" value="F:glycerate kinase activity"/>
    <property type="evidence" value="ECO:0007669"/>
    <property type="project" value="InterPro"/>
</dbReference>
<dbReference type="AlphaFoldDB" id="B6WBE9"/>
<evidence type="ECO:0000256" key="3">
    <source>
        <dbReference type="ARBA" id="ARBA00022777"/>
    </source>
</evidence>
<protein>
    <recommendedName>
        <fullName evidence="6">Glycerate kinase family protein</fullName>
    </recommendedName>
</protein>
<dbReference type="Proteomes" id="UP000005451">
    <property type="component" value="Unassembled WGS sequence"/>
</dbReference>
<dbReference type="InterPro" id="IPR018193">
    <property type="entry name" value="Glyc_kinase_flavodox-like_fold"/>
</dbReference>
<evidence type="ECO:0000313" key="5">
    <source>
        <dbReference type="Proteomes" id="UP000005451"/>
    </source>
</evidence>
<dbReference type="Gene3D" id="3.90.1510.10">
    <property type="entry name" value="Glycerate kinase, domain 2"/>
    <property type="match status" value="1"/>
</dbReference>
<dbReference type="Gene3D" id="3.40.50.10350">
    <property type="entry name" value="Glycerate kinase, domain 1"/>
    <property type="match status" value="1"/>
</dbReference>
<keyword evidence="2" id="KW-0808">Transferase</keyword>
<sequence>MNILLALDSIKDFENSIEIGNYFKEELEKDKNNKASILPFIDGGMGTVEIMKEVIGGDFSYLNVHNPIGEAATARYIIKKKFLHYGDGSGLWA</sequence>
<evidence type="ECO:0000256" key="2">
    <source>
        <dbReference type="ARBA" id="ARBA00022679"/>
    </source>
</evidence>
<dbReference type="STRING" id="561177.ANHYDRO_01932"/>
<dbReference type="EMBL" id="ABXA01000047">
    <property type="protein sequence ID" value="EEB35161.1"/>
    <property type="molecule type" value="Genomic_DNA"/>
</dbReference>
<comment type="caution">
    <text evidence="4">The sequence shown here is derived from an EMBL/GenBank/DDBJ whole genome shotgun (WGS) entry which is preliminary data.</text>
</comment>
<evidence type="ECO:0000256" key="1">
    <source>
        <dbReference type="ARBA" id="ARBA00006284"/>
    </source>
</evidence>
<dbReference type="InterPro" id="IPR036129">
    <property type="entry name" value="Glycerate_kinase_sf"/>
</dbReference>
<organism evidence="4 5">
    <name type="scientific">Anaerococcus hydrogenalis DSM 7454</name>
    <dbReference type="NCBI Taxonomy" id="561177"/>
    <lineage>
        <taxon>Bacteria</taxon>
        <taxon>Bacillati</taxon>
        <taxon>Bacillota</taxon>
        <taxon>Tissierellia</taxon>
        <taxon>Tissierellales</taxon>
        <taxon>Peptoniphilaceae</taxon>
        <taxon>Anaerococcus</taxon>
    </lineage>
</organism>